<evidence type="ECO:0000313" key="1">
    <source>
        <dbReference type="EMBL" id="JAH47210.1"/>
    </source>
</evidence>
<reference evidence="1" key="2">
    <citation type="journal article" date="2015" name="Fish Shellfish Immunol.">
        <title>Early steps in the European eel (Anguilla anguilla)-Vibrio vulnificus interaction in the gills: Role of the RtxA13 toxin.</title>
        <authorList>
            <person name="Callol A."/>
            <person name="Pajuelo D."/>
            <person name="Ebbesson L."/>
            <person name="Teles M."/>
            <person name="MacKenzie S."/>
            <person name="Amaro C."/>
        </authorList>
    </citation>
    <scope>NUCLEOTIDE SEQUENCE</scope>
</reference>
<proteinExistence type="predicted"/>
<reference evidence="1" key="1">
    <citation type="submission" date="2014-11" db="EMBL/GenBank/DDBJ databases">
        <authorList>
            <person name="Amaro Gonzalez C."/>
        </authorList>
    </citation>
    <scope>NUCLEOTIDE SEQUENCE</scope>
</reference>
<dbReference type="AlphaFoldDB" id="A0A0E9T2J9"/>
<name>A0A0E9T2J9_ANGAN</name>
<sequence length="41" mass="4913">MKVHGAIISKEYKIFINNIPSMCHAYLRPLVMLWEFLEKTF</sequence>
<organism evidence="1">
    <name type="scientific">Anguilla anguilla</name>
    <name type="common">European freshwater eel</name>
    <name type="synonym">Muraena anguilla</name>
    <dbReference type="NCBI Taxonomy" id="7936"/>
    <lineage>
        <taxon>Eukaryota</taxon>
        <taxon>Metazoa</taxon>
        <taxon>Chordata</taxon>
        <taxon>Craniata</taxon>
        <taxon>Vertebrata</taxon>
        <taxon>Euteleostomi</taxon>
        <taxon>Actinopterygii</taxon>
        <taxon>Neopterygii</taxon>
        <taxon>Teleostei</taxon>
        <taxon>Anguilliformes</taxon>
        <taxon>Anguillidae</taxon>
        <taxon>Anguilla</taxon>
    </lineage>
</organism>
<accession>A0A0E9T2J9</accession>
<dbReference type="EMBL" id="GBXM01061367">
    <property type="protein sequence ID" value="JAH47210.1"/>
    <property type="molecule type" value="Transcribed_RNA"/>
</dbReference>
<protein>
    <submittedName>
        <fullName evidence="1">Uncharacterized protein</fullName>
    </submittedName>
</protein>